<keyword evidence="4" id="KW-1185">Reference proteome</keyword>
<accession>A0A7D5P2X9</accession>
<protein>
    <submittedName>
        <fullName evidence="3">Extracellular solute-binding protein</fullName>
    </submittedName>
</protein>
<dbReference type="Pfam" id="PF13416">
    <property type="entry name" value="SBP_bac_8"/>
    <property type="match status" value="1"/>
</dbReference>
<evidence type="ECO:0000256" key="2">
    <source>
        <dbReference type="SAM" id="MobiDB-lite"/>
    </source>
</evidence>
<dbReference type="Gene3D" id="3.40.190.10">
    <property type="entry name" value="Periplasmic binding protein-like II"/>
    <property type="match status" value="2"/>
</dbReference>
<dbReference type="InterPro" id="IPR006059">
    <property type="entry name" value="SBP"/>
</dbReference>
<dbReference type="PANTHER" id="PTHR30006:SF24">
    <property type="entry name" value="SLL0237 PROTEIN"/>
    <property type="match status" value="1"/>
</dbReference>
<dbReference type="OrthoDB" id="305188at2157"/>
<feature type="compositionally biased region" description="Gly residues" evidence="2">
    <location>
        <begin position="46"/>
        <end position="55"/>
    </location>
</feature>
<evidence type="ECO:0000256" key="1">
    <source>
        <dbReference type="ARBA" id="ARBA00022729"/>
    </source>
</evidence>
<dbReference type="PANTHER" id="PTHR30006">
    <property type="entry name" value="THIAMINE-BINDING PERIPLASMIC PROTEIN-RELATED"/>
    <property type="match status" value="1"/>
</dbReference>
<dbReference type="Proteomes" id="UP000509667">
    <property type="component" value="Chromosome"/>
</dbReference>
<evidence type="ECO:0000313" key="3">
    <source>
        <dbReference type="EMBL" id="QLH76764.1"/>
    </source>
</evidence>
<dbReference type="SUPFAM" id="SSF53850">
    <property type="entry name" value="Periplasmic binding protein-like II"/>
    <property type="match status" value="1"/>
</dbReference>
<dbReference type="PROSITE" id="PS51318">
    <property type="entry name" value="TAT"/>
    <property type="match status" value="1"/>
</dbReference>
<reference evidence="3 4" key="1">
    <citation type="submission" date="2020-07" db="EMBL/GenBank/DDBJ databases">
        <title>Halosimplex pelagicum sp. nov. and Halosimplex rubrum sp. nov., isolated from salted brown alga Laminaria, and emended description of the genus Halosimplex.</title>
        <authorList>
            <person name="Cui H."/>
        </authorList>
    </citation>
    <scope>NUCLEOTIDE SEQUENCE [LARGE SCALE GENOMIC DNA]</scope>
    <source>
        <strain evidence="3 4">R27</strain>
    </source>
</reference>
<name>A0A7D5P2X9_9EURY</name>
<dbReference type="KEGG" id="hrr:HZS55_05350"/>
<dbReference type="GeneID" id="56077267"/>
<dbReference type="InterPro" id="IPR006311">
    <property type="entry name" value="TAT_signal"/>
</dbReference>
<dbReference type="EMBL" id="CP058910">
    <property type="protein sequence ID" value="QLH76764.1"/>
    <property type="molecule type" value="Genomic_DNA"/>
</dbReference>
<sequence length="427" mass="46019">MHEDRSGEGEGGHRRPASGRRTTPGRRRFLKTVGSTAGLLALAGCGSDGSGGGGTATPAPGSTDDGTATSAGTVPEPRTYAADELYNIEEWRGSGPLIENRPDEYTGISMLDLPDLRGELTVYLGGGEGGLYENLMWRIQNTYRDFTVTPRKASSSQLANTIIEEATAGSSPADVFWAIDAGSIGIVAENDATVELPERVVRSIPDTFHPTDQWVGTMGRARSVPYNTDEFSAEDIPNDISAFPDDDRFGDAMGWAPTYGAFQSFVTAMRLLEGEDATRQWLEGMQEQNTGTYDNELVVANQVASGELGAGFGNHYYSRLVREERPDAPLELAFTQGDAGALINCSGTEIVKGTDNEELAADFIHHLLSIEAQEFLGTRGYEYPLLPSVPPVGDLPRIDELNPPDLNLAKLSDLEPTLRLLRETGVL</sequence>
<feature type="region of interest" description="Disordered" evidence="2">
    <location>
        <begin position="41"/>
        <end position="77"/>
    </location>
</feature>
<proteinExistence type="predicted"/>
<keyword evidence="1" id="KW-0732">Signal</keyword>
<dbReference type="RefSeq" id="WP_179910699.1">
    <property type="nucleotide sequence ID" value="NZ_CP058910.1"/>
</dbReference>
<gene>
    <name evidence="3" type="ORF">HZS55_05350</name>
</gene>
<evidence type="ECO:0000313" key="4">
    <source>
        <dbReference type="Proteomes" id="UP000509667"/>
    </source>
</evidence>
<feature type="compositionally biased region" description="Basic and acidic residues" evidence="2">
    <location>
        <begin position="1"/>
        <end position="13"/>
    </location>
</feature>
<feature type="region of interest" description="Disordered" evidence="2">
    <location>
        <begin position="1"/>
        <end position="29"/>
    </location>
</feature>
<organism evidence="3 4">
    <name type="scientific">Halosimplex rubrum</name>
    <dbReference type="NCBI Taxonomy" id="869889"/>
    <lineage>
        <taxon>Archaea</taxon>
        <taxon>Methanobacteriati</taxon>
        <taxon>Methanobacteriota</taxon>
        <taxon>Stenosarchaea group</taxon>
        <taxon>Halobacteria</taxon>
        <taxon>Halobacteriales</taxon>
        <taxon>Haloarculaceae</taxon>
        <taxon>Halosimplex</taxon>
    </lineage>
</organism>
<feature type="compositionally biased region" description="Basic residues" evidence="2">
    <location>
        <begin position="14"/>
        <end position="29"/>
    </location>
</feature>
<dbReference type="AlphaFoldDB" id="A0A7D5P2X9"/>